<evidence type="ECO:0000256" key="1">
    <source>
        <dbReference type="ARBA" id="ARBA00022553"/>
    </source>
</evidence>
<dbReference type="Proteomes" id="UP000640614">
    <property type="component" value="Unassembled WGS sequence"/>
</dbReference>
<dbReference type="PANTHER" id="PTHR44591:SF23">
    <property type="entry name" value="CHEY SUBFAMILY"/>
    <property type="match status" value="1"/>
</dbReference>
<dbReference type="Gene3D" id="3.40.50.2300">
    <property type="match status" value="1"/>
</dbReference>
<gene>
    <name evidence="4" type="ORF">C4F50_15410</name>
</gene>
<evidence type="ECO:0000313" key="5">
    <source>
        <dbReference type="Proteomes" id="UP000640614"/>
    </source>
</evidence>
<evidence type="ECO:0000256" key="2">
    <source>
        <dbReference type="PROSITE-ProRule" id="PRU00169"/>
    </source>
</evidence>
<proteinExistence type="predicted"/>
<protein>
    <submittedName>
        <fullName evidence="4">Response regulator</fullName>
    </submittedName>
</protein>
<evidence type="ECO:0000313" key="4">
    <source>
        <dbReference type="EMBL" id="MBE8726324.1"/>
    </source>
</evidence>
<dbReference type="PROSITE" id="PS50110">
    <property type="entry name" value="RESPONSE_REGULATORY"/>
    <property type="match status" value="1"/>
</dbReference>
<feature type="domain" description="Response regulatory" evidence="3">
    <location>
        <begin position="3"/>
        <end position="124"/>
    </location>
</feature>
<dbReference type="InterPro" id="IPR050595">
    <property type="entry name" value="Bact_response_regulator"/>
</dbReference>
<dbReference type="InterPro" id="IPR001789">
    <property type="entry name" value="Sig_transdc_resp-reg_receiver"/>
</dbReference>
<comment type="caution">
    <text evidence="4">The sequence shown here is derived from an EMBL/GenBank/DDBJ whole genome shotgun (WGS) entry which is preliminary data.</text>
</comment>
<keyword evidence="5" id="KW-1185">Reference proteome</keyword>
<dbReference type="EMBL" id="PRDM01000003">
    <property type="protein sequence ID" value="MBE8726324.1"/>
    <property type="molecule type" value="Genomic_DNA"/>
</dbReference>
<dbReference type="InterPro" id="IPR011006">
    <property type="entry name" value="CheY-like_superfamily"/>
</dbReference>
<dbReference type="SUPFAM" id="SSF52172">
    <property type="entry name" value="CheY-like"/>
    <property type="match status" value="1"/>
</dbReference>
<evidence type="ECO:0000259" key="3">
    <source>
        <dbReference type="PROSITE" id="PS50110"/>
    </source>
</evidence>
<dbReference type="RefSeq" id="WP_194139509.1">
    <property type="nucleotide sequence ID" value="NZ_PRDM01000003.1"/>
</dbReference>
<sequence length="130" mass="14580">MKTVFLIDDDADDREIFQESLTADHPSVLYEEAENGAAAFEKLKSGSFPKPDLIFLDLNMPVMDGRAFLLQIKADPTFKDIPVIIYSTSSNAADKKFAEENQAAAFLTKQYSISLVRQDIQKAVKNFLEL</sequence>
<dbReference type="PANTHER" id="PTHR44591">
    <property type="entry name" value="STRESS RESPONSE REGULATOR PROTEIN 1"/>
    <property type="match status" value="1"/>
</dbReference>
<feature type="modified residue" description="4-aspartylphosphate" evidence="2">
    <location>
        <position position="57"/>
    </location>
</feature>
<accession>A0ABR9TND4</accession>
<dbReference type="Pfam" id="PF00072">
    <property type="entry name" value="Response_reg"/>
    <property type="match status" value="1"/>
</dbReference>
<name>A0ABR9TND4_9FLAO</name>
<organism evidence="4 5">
    <name type="scientific">Flavobacterium hungaricum</name>
    <dbReference type="NCBI Taxonomy" id="2082725"/>
    <lineage>
        <taxon>Bacteria</taxon>
        <taxon>Pseudomonadati</taxon>
        <taxon>Bacteroidota</taxon>
        <taxon>Flavobacteriia</taxon>
        <taxon>Flavobacteriales</taxon>
        <taxon>Flavobacteriaceae</taxon>
        <taxon>Flavobacterium</taxon>
    </lineage>
</organism>
<keyword evidence="1 2" id="KW-0597">Phosphoprotein</keyword>
<dbReference type="SMART" id="SM00448">
    <property type="entry name" value="REC"/>
    <property type="match status" value="1"/>
</dbReference>
<reference evidence="4 5" key="1">
    <citation type="submission" date="2018-07" db="EMBL/GenBank/DDBJ databases">
        <title>Genome assembly of strain KB82.</title>
        <authorList>
            <person name="Kukolya J."/>
            <person name="Horvath B."/>
            <person name="Nagy I."/>
            <person name="Toth A."/>
        </authorList>
    </citation>
    <scope>NUCLEOTIDE SEQUENCE [LARGE SCALE GENOMIC DNA]</scope>
    <source>
        <strain evidence="4 5">Kb82</strain>
    </source>
</reference>